<feature type="transmembrane region" description="Helical" evidence="9">
    <location>
        <begin position="102"/>
        <end position="119"/>
    </location>
</feature>
<dbReference type="SUPFAM" id="SSF103473">
    <property type="entry name" value="MFS general substrate transporter"/>
    <property type="match status" value="1"/>
</dbReference>
<dbReference type="InterPro" id="IPR020846">
    <property type="entry name" value="MFS_dom"/>
</dbReference>
<evidence type="ECO:0000313" key="11">
    <source>
        <dbReference type="EMBL" id="MFC5242488.1"/>
    </source>
</evidence>
<feature type="transmembrane region" description="Helical" evidence="9">
    <location>
        <begin position="34"/>
        <end position="57"/>
    </location>
</feature>
<keyword evidence="6 9" id="KW-0472">Membrane</keyword>
<name>A0ABW0DYZ1_9ACTN</name>
<feature type="transmembrane region" description="Helical" evidence="9">
    <location>
        <begin position="423"/>
        <end position="442"/>
    </location>
</feature>
<sequence>MTSQTTIDKTGPGDGTPAAPSDGTPGKGLRGHPWYTLITVAVGVMMVALDGTIVAIANPAIGADLGASLSELQWITNAYFLALAVCLITAGKLGDRFGHRQTFLIGVVGFAAASGAIGLSDSITLVVIFRVFQGLFGALLMPAALGLLRATFPAEKLNMAIGIWGMVIGASTAGGPILGGVLVEHVNWQSVFFINVPVGVLALALGVWILLDHRAENAPRSFDLLGIALLSAAMFCLVWALIKAPEWGWGDGYTWSFVFASIACFGAFAFWETKVKEPLVPLALFRSVPLSAGVVLMVLMAIAFMGGLFFVTFYLQNVHGMSPIDAGLHLLPLTGMMIVGSPLAGVMITKVGPRIPLAGGMAFTALAMYGMSTLETDTGSGVMSLWFALLGLGLAPVMVGATEVIVGNAPLELSGVAGGLQQAAMQIGGSLGTAVLGAVMASKVDSDLEGNWAKAGLPPLTPEQADQASEAVQVGAAPVAGGTPEQIAAKITDVAHDTFISGMSLASLVAAGVAAVAVLVAFLTKRGENAEAGAGVGHI</sequence>
<proteinExistence type="predicted"/>
<dbReference type="Pfam" id="PF07690">
    <property type="entry name" value="MFS_1"/>
    <property type="match status" value="1"/>
</dbReference>
<dbReference type="InterPro" id="IPR004638">
    <property type="entry name" value="EmrB-like"/>
</dbReference>
<keyword evidence="7" id="KW-0046">Antibiotic resistance</keyword>
<comment type="caution">
    <text evidence="11">The sequence shown here is derived from an EMBL/GenBank/DDBJ whole genome shotgun (WGS) entry which is preliminary data.</text>
</comment>
<dbReference type="Gene3D" id="1.20.1720.10">
    <property type="entry name" value="Multidrug resistance protein D"/>
    <property type="match status" value="1"/>
</dbReference>
<feature type="transmembrane region" description="Helical" evidence="9">
    <location>
        <begin position="160"/>
        <end position="182"/>
    </location>
</feature>
<dbReference type="InterPro" id="IPR011701">
    <property type="entry name" value="MFS"/>
</dbReference>
<feature type="transmembrane region" description="Helical" evidence="9">
    <location>
        <begin position="355"/>
        <end position="374"/>
    </location>
</feature>
<feature type="transmembrane region" description="Helical" evidence="9">
    <location>
        <begin position="254"/>
        <end position="271"/>
    </location>
</feature>
<dbReference type="Gene3D" id="1.20.1250.20">
    <property type="entry name" value="MFS general substrate transporter like domains"/>
    <property type="match status" value="1"/>
</dbReference>
<protein>
    <submittedName>
        <fullName evidence="11">MFS transporter</fullName>
    </submittedName>
</protein>
<gene>
    <name evidence="11" type="ORF">ACFPWV_21655</name>
</gene>
<dbReference type="Proteomes" id="UP001596035">
    <property type="component" value="Unassembled WGS sequence"/>
</dbReference>
<dbReference type="EMBL" id="JBHSKN010000019">
    <property type="protein sequence ID" value="MFC5242488.1"/>
    <property type="molecule type" value="Genomic_DNA"/>
</dbReference>
<evidence type="ECO:0000256" key="6">
    <source>
        <dbReference type="ARBA" id="ARBA00023136"/>
    </source>
</evidence>
<reference evidence="12" key="1">
    <citation type="journal article" date="2019" name="Int. J. Syst. Evol. Microbiol.">
        <title>The Global Catalogue of Microorganisms (GCM) 10K type strain sequencing project: providing services to taxonomists for standard genome sequencing and annotation.</title>
        <authorList>
            <consortium name="The Broad Institute Genomics Platform"/>
            <consortium name="The Broad Institute Genome Sequencing Center for Infectious Disease"/>
            <person name="Wu L."/>
            <person name="Ma J."/>
        </authorList>
    </citation>
    <scope>NUCLEOTIDE SEQUENCE [LARGE SCALE GENOMIC DNA]</scope>
    <source>
        <strain evidence="12">CGMCC 4.7131</strain>
    </source>
</reference>
<feature type="domain" description="Major facilitator superfamily (MFS) profile" evidence="10">
    <location>
        <begin position="36"/>
        <end position="529"/>
    </location>
</feature>
<dbReference type="RefSeq" id="WP_344564798.1">
    <property type="nucleotide sequence ID" value="NZ_BAAATG010000034.1"/>
</dbReference>
<dbReference type="InterPro" id="IPR036259">
    <property type="entry name" value="MFS_trans_sf"/>
</dbReference>
<evidence type="ECO:0000256" key="1">
    <source>
        <dbReference type="ARBA" id="ARBA00004651"/>
    </source>
</evidence>
<evidence type="ECO:0000256" key="5">
    <source>
        <dbReference type="ARBA" id="ARBA00022989"/>
    </source>
</evidence>
<evidence type="ECO:0000256" key="7">
    <source>
        <dbReference type="ARBA" id="ARBA00023251"/>
    </source>
</evidence>
<feature type="transmembrane region" description="Helical" evidence="9">
    <location>
        <begin position="386"/>
        <end position="411"/>
    </location>
</feature>
<keyword evidence="5 9" id="KW-1133">Transmembrane helix</keyword>
<dbReference type="PANTHER" id="PTHR42718">
    <property type="entry name" value="MAJOR FACILITATOR SUPERFAMILY MULTIDRUG TRANSPORTER MFSC"/>
    <property type="match status" value="1"/>
</dbReference>
<feature type="transmembrane region" description="Helical" evidence="9">
    <location>
        <begin position="499"/>
        <end position="523"/>
    </location>
</feature>
<dbReference type="NCBIfam" id="TIGR00711">
    <property type="entry name" value="efflux_EmrB"/>
    <property type="match status" value="1"/>
</dbReference>
<organism evidence="11 12">
    <name type="scientific">Streptomyces atrovirens</name>
    <dbReference type="NCBI Taxonomy" id="285556"/>
    <lineage>
        <taxon>Bacteria</taxon>
        <taxon>Bacillati</taxon>
        <taxon>Actinomycetota</taxon>
        <taxon>Actinomycetes</taxon>
        <taxon>Kitasatosporales</taxon>
        <taxon>Streptomycetaceae</taxon>
        <taxon>Streptomyces</taxon>
    </lineage>
</organism>
<comment type="subcellular location">
    <subcellularLocation>
        <location evidence="1">Cell membrane</location>
        <topology evidence="1">Multi-pass membrane protein</topology>
    </subcellularLocation>
</comment>
<keyword evidence="3" id="KW-1003">Cell membrane</keyword>
<evidence type="ECO:0000256" key="2">
    <source>
        <dbReference type="ARBA" id="ARBA00022448"/>
    </source>
</evidence>
<feature type="region of interest" description="Disordered" evidence="8">
    <location>
        <begin position="1"/>
        <end position="27"/>
    </location>
</feature>
<keyword evidence="4 9" id="KW-0812">Transmembrane</keyword>
<evidence type="ECO:0000259" key="10">
    <source>
        <dbReference type="PROSITE" id="PS50850"/>
    </source>
</evidence>
<feature type="transmembrane region" description="Helical" evidence="9">
    <location>
        <begin position="222"/>
        <end position="242"/>
    </location>
</feature>
<evidence type="ECO:0000313" key="12">
    <source>
        <dbReference type="Proteomes" id="UP001596035"/>
    </source>
</evidence>
<feature type="transmembrane region" description="Helical" evidence="9">
    <location>
        <begin position="72"/>
        <end position="90"/>
    </location>
</feature>
<dbReference type="PANTHER" id="PTHR42718:SF42">
    <property type="entry name" value="EXPORT PROTEIN"/>
    <property type="match status" value="1"/>
</dbReference>
<keyword evidence="12" id="KW-1185">Reference proteome</keyword>
<feature type="transmembrane region" description="Helical" evidence="9">
    <location>
        <begin position="292"/>
        <end position="315"/>
    </location>
</feature>
<evidence type="ECO:0000256" key="9">
    <source>
        <dbReference type="SAM" id="Phobius"/>
    </source>
</evidence>
<accession>A0ABW0DYZ1</accession>
<keyword evidence="2" id="KW-0813">Transport</keyword>
<dbReference type="PROSITE" id="PS50850">
    <property type="entry name" value="MFS"/>
    <property type="match status" value="1"/>
</dbReference>
<evidence type="ECO:0000256" key="3">
    <source>
        <dbReference type="ARBA" id="ARBA00022475"/>
    </source>
</evidence>
<evidence type="ECO:0000256" key="4">
    <source>
        <dbReference type="ARBA" id="ARBA00022692"/>
    </source>
</evidence>
<evidence type="ECO:0000256" key="8">
    <source>
        <dbReference type="SAM" id="MobiDB-lite"/>
    </source>
</evidence>
<dbReference type="CDD" id="cd17321">
    <property type="entry name" value="MFS_MMR_MDR_like"/>
    <property type="match status" value="1"/>
</dbReference>
<feature type="transmembrane region" description="Helical" evidence="9">
    <location>
        <begin position="188"/>
        <end position="210"/>
    </location>
</feature>
<feature type="transmembrane region" description="Helical" evidence="9">
    <location>
        <begin position="125"/>
        <end position="148"/>
    </location>
</feature>
<feature type="transmembrane region" description="Helical" evidence="9">
    <location>
        <begin position="327"/>
        <end position="348"/>
    </location>
</feature>